<keyword evidence="3" id="KW-1005">Bacterial flagellum biogenesis</keyword>
<dbReference type="Pfam" id="PF05400">
    <property type="entry name" value="FliT"/>
    <property type="match status" value="1"/>
</dbReference>
<evidence type="ECO:0000313" key="6">
    <source>
        <dbReference type="EMBL" id="SFF28991.1"/>
    </source>
</evidence>
<keyword evidence="6" id="KW-0282">Flagellum</keyword>
<dbReference type="Proteomes" id="UP000199119">
    <property type="component" value="Unassembled WGS sequence"/>
</dbReference>
<sequence>MPEMLIDYYKAIEDSSAKMLEAAKLKDWDGVVRYEGTCAVLIERLRYESQAQELLPEHRREKTRIMQRILRNDAEIRCLAEPWLSQFEHLFERQPIVMH</sequence>
<name>A0A1I2HKQ3_9BURK</name>
<dbReference type="EMBL" id="FONX01000023">
    <property type="protein sequence ID" value="SFF28991.1"/>
    <property type="molecule type" value="Genomic_DNA"/>
</dbReference>
<evidence type="ECO:0000256" key="3">
    <source>
        <dbReference type="ARBA" id="ARBA00022795"/>
    </source>
</evidence>
<dbReference type="AlphaFoldDB" id="A0A1I2HKQ3"/>
<keyword evidence="2" id="KW-0963">Cytoplasm</keyword>
<evidence type="ECO:0000256" key="1">
    <source>
        <dbReference type="ARBA" id="ARBA00004514"/>
    </source>
</evidence>
<dbReference type="GO" id="GO:0044781">
    <property type="term" value="P:bacterial-type flagellum organization"/>
    <property type="evidence" value="ECO:0007669"/>
    <property type="project" value="UniProtKB-KW"/>
</dbReference>
<reference evidence="7" key="1">
    <citation type="submission" date="2016-10" db="EMBL/GenBank/DDBJ databases">
        <authorList>
            <person name="Varghese N."/>
            <person name="Submissions S."/>
        </authorList>
    </citation>
    <scope>NUCLEOTIDE SEQUENCE [LARGE SCALE GENOMIC DNA]</scope>
    <source>
        <strain evidence="7">DSM 27981</strain>
    </source>
</reference>
<gene>
    <name evidence="6" type="ORF">SAMN04489711_12325</name>
</gene>
<evidence type="ECO:0000256" key="4">
    <source>
        <dbReference type="ARBA" id="ARBA00023186"/>
    </source>
</evidence>
<dbReference type="STRING" id="1177982.SAMN04489711_12325"/>
<dbReference type="RefSeq" id="WP_092942058.1">
    <property type="nucleotide sequence ID" value="NZ_FONX01000023.1"/>
</dbReference>
<keyword evidence="4" id="KW-0143">Chaperone</keyword>
<organism evidence="6 7">
    <name type="scientific">Paracidovorax wautersii</name>
    <dbReference type="NCBI Taxonomy" id="1177982"/>
    <lineage>
        <taxon>Bacteria</taxon>
        <taxon>Pseudomonadati</taxon>
        <taxon>Pseudomonadota</taxon>
        <taxon>Betaproteobacteria</taxon>
        <taxon>Burkholderiales</taxon>
        <taxon>Comamonadaceae</taxon>
        <taxon>Paracidovorax</taxon>
    </lineage>
</organism>
<dbReference type="OrthoDB" id="8687480at2"/>
<keyword evidence="6" id="KW-0966">Cell projection</keyword>
<accession>A0A1I2HKQ3</accession>
<keyword evidence="6" id="KW-0969">Cilium</keyword>
<evidence type="ECO:0000256" key="5">
    <source>
        <dbReference type="ARBA" id="ARBA00093797"/>
    </source>
</evidence>
<evidence type="ECO:0000256" key="2">
    <source>
        <dbReference type="ARBA" id="ARBA00022490"/>
    </source>
</evidence>
<dbReference type="InterPro" id="IPR008622">
    <property type="entry name" value="FliT"/>
</dbReference>
<keyword evidence="7" id="KW-1185">Reference proteome</keyword>
<evidence type="ECO:0000313" key="7">
    <source>
        <dbReference type="Proteomes" id="UP000199119"/>
    </source>
</evidence>
<protein>
    <recommendedName>
        <fullName evidence="5">Flagellar protein FliT</fullName>
    </recommendedName>
</protein>
<proteinExistence type="predicted"/>
<comment type="subcellular location">
    <subcellularLocation>
        <location evidence="1">Cytoplasm</location>
        <location evidence="1">Cytosol</location>
    </subcellularLocation>
</comment>
<dbReference type="Gene3D" id="1.20.58.380">
    <property type="entry name" value="Flagellar protein flit"/>
    <property type="match status" value="1"/>
</dbReference>